<evidence type="ECO:0000313" key="3">
    <source>
        <dbReference type="EMBL" id="OBB28669.1"/>
    </source>
</evidence>
<dbReference type="RefSeq" id="WP_064932900.1">
    <property type="nucleotide sequence ID" value="NZ_LZSO01000028.1"/>
</dbReference>
<evidence type="ECO:0000313" key="4">
    <source>
        <dbReference type="Proteomes" id="UP000093902"/>
    </source>
</evidence>
<sequence length="455" mass="46289">MHVAIRSTLTAGFALASAGAIAVSPISPVPSSLGDVTVSPSHSSSAPVALTALGELLENPGQSDPVAVWAEVLGTTIANVAQIADDMSTNPMPVLNQIIANQASYGQLLVTSLQAAADSYTQFFTSDDDYRFKYFARQAADYLAAGNVTDAAAVLKEIVFRLFAFANPLIGILQIPISMSQNAVKAFAAVPDMLMPLGLGALNPVEGLIDASGDMAQNVLDAVNAGDAAGTVKALANIPAVVTGALLNGYLHETGGGTSGLLMWGKAEFNRGLVQTLLVTVPQTIAKAIGWQGPSAQQVPTVAPVDNPTAVSAVATDASTNSPSVKRDALTARVSGLPAADHVTGSRITDSITAAAKTVALSVAPQRQTADTQTAGTPTTNGSGEVATVANSAAESATASDTADTKNSPVKRKATTAAKRMAGSARDVVKPRPDTKQQAKTRTGAKHRSGGDHSG</sequence>
<feature type="region of interest" description="Disordered" evidence="1">
    <location>
        <begin position="362"/>
        <end position="455"/>
    </location>
</feature>
<dbReference type="AlphaFoldDB" id="A0A1A0R4H8"/>
<comment type="caution">
    <text evidence="3">The sequence shown here is derived from an EMBL/GenBank/DDBJ whole genome shotgun (WGS) entry which is preliminary data.</text>
</comment>
<name>A0A1A0R4H8_MYCPR</name>
<proteinExistence type="predicted"/>
<accession>A0A1A0R4H8</accession>
<protein>
    <recommendedName>
        <fullName evidence="5">PE-PGRS family protein</fullName>
    </recommendedName>
</protein>
<dbReference type="OrthoDB" id="4730252at2"/>
<evidence type="ECO:0008006" key="5">
    <source>
        <dbReference type="Google" id="ProtNLM"/>
    </source>
</evidence>
<dbReference type="EMBL" id="LZSO01000028">
    <property type="protein sequence ID" value="OBB28669.1"/>
    <property type="molecule type" value="Genomic_DNA"/>
</dbReference>
<feature type="compositionally biased region" description="Basic and acidic residues" evidence="1">
    <location>
        <begin position="427"/>
        <end position="437"/>
    </location>
</feature>
<evidence type="ECO:0000256" key="1">
    <source>
        <dbReference type="SAM" id="MobiDB-lite"/>
    </source>
</evidence>
<keyword evidence="2" id="KW-0732">Signal</keyword>
<reference evidence="4" key="1">
    <citation type="submission" date="2016-06" db="EMBL/GenBank/DDBJ databases">
        <authorList>
            <person name="Sutton G."/>
            <person name="Brinkac L."/>
            <person name="Sanka R."/>
            <person name="Adams M."/>
            <person name="Lau E."/>
            <person name="Mehaffy C."/>
            <person name="Tameris M."/>
            <person name="Hatherill M."/>
            <person name="Hanekom W."/>
            <person name="Mahomed H."/>
            <person name="Mcshane H."/>
        </authorList>
    </citation>
    <scope>NUCLEOTIDE SEQUENCE [LARGE SCALE GENOMIC DNA]</scope>
    <source>
        <strain evidence="4">852002-51209_SCH5440388</strain>
    </source>
</reference>
<dbReference type="Proteomes" id="UP000093902">
    <property type="component" value="Unassembled WGS sequence"/>
</dbReference>
<gene>
    <name evidence="3" type="ORF">A5792_22385</name>
</gene>
<feature type="chain" id="PRO_5008297292" description="PE-PGRS family protein" evidence="2">
    <location>
        <begin position="23"/>
        <end position="455"/>
    </location>
</feature>
<feature type="signal peptide" evidence="2">
    <location>
        <begin position="1"/>
        <end position="22"/>
    </location>
</feature>
<organism evidence="3 4">
    <name type="scientific">Mycolicibacterium peregrinum</name>
    <name type="common">Mycobacterium peregrinum</name>
    <dbReference type="NCBI Taxonomy" id="43304"/>
    <lineage>
        <taxon>Bacteria</taxon>
        <taxon>Bacillati</taxon>
        <taxon>Actinomycetota</taxon>
        <taxon>Actinomycetes</taxon>
        <taxon>Mycobacteriales</taxon>
        <taxon>Mycobacteriaceae</taxon>
        <taxon>Mycolicibacterium</taxon>
    </lineage>
</organism>
<feature type="compositionally biased region" description="Low complexity" evidence="1">
    <location>
        <begin position="368"/>
        <end position="408"/>
    </location>
</feature>
<evidence type="ECO:0000256" key="2">
    <source>
        <dbReference type="SAM" id="SignalP"/>
    </source>
</evidence>